<organism evidence="2 3">
    <name type="scientific">Phytophthora palmivora</name>
    <dbReference type="NCBI Taxonomy" id="4796"/>
    <lineage>
        <taxon>Eukaryota</taxon>
        <taxon>Sar</taxon>
        <taxon>Stramenopiles</taxon>
        <taxon>Oomycota</taxon>
        <taxon>Peronosporomycetes</taxon>
        <taxon>Peronosporales</taxon>
        <taxon>Peronosporaceae</taxon>
        <taxon>Phytophthora</taxon>
    </lineage>
</organism>
<sequence length="215" mass="25036">MTVMLLSDMRGNRKTSFAIFKQLAYKVEETDIYSHEHQNGFGRVLWSEVAPLMNKHKVQIYANGKGRENLGEKILLLWDDFSGYRTRPVMEYAATINVVLMKIPPGYTSSCQPADIAWTKPFKLELRSHWVEHLWCQLRSHRKNDTQQEFKLVAPSRVTLMSWLTNTWERLPTKTLQSGIRKLAIPSDKREFPPIDPVLYKTDVTELVDKLETLN</sequence>
<feature type="domain" description="DDE-1" evidence="1">
    <location>
        <begin position="69"/>
        <end position="179"/>
    </location>
</feature>
<dbReference type="EMBL" id="NCKW01002000">
    <property type="protein sequence ID" value="POM78461.1"/>
    <property type="molecule type" value="Genomic_DNA"/>
</dbReference>
<protein>
    <recommendedName>
        <fullName evidence="1">DDE-1 domain-containing protein</fullName>
    </recommendedName>
</protein>
<name>A0A2P4YKZ2_9STRA</name>
<dbReference type="Proteomes" id="UP000237271">
    <property type="component" value="Unassembled WGS sequence"/>
</dbReference>
<dbReference type="OrthoDB" id="93980at2759"/>
<dbReference type="Pfam" id="PF03184">
    <property type="entry name" value="DDE_1"/>
    <property type="match status" value="1"/>
</dbReference>
<comment type="caution">
    <text evidence="2">The sequence shown here is derived from an EMBL/GenBank/DDBJ whole genome shotgun (WGS) entry which is preliminary data.</text>
</comment>
<dbReference type="GO" id="GO:0003676">
    <property type="term" value="F:nucleic acid binding"/>
    <property type="evidence" value="ECO:0007669"/>
    <property type="project" value="InterPro"/>
</dbReference>
<dbReference type="AlphaFoldDB" id="A0A2P4YKZ2"/>
<dbReference type="InterPro" id="IPR004875">
    <property type="entry name" value="DDE_SF_endonuclease_dom"/>
</dbReference>
<evidence type="ECO:0000313" key="3">
    <source>
        <dbReference type="Proteomes" id="UP000237271"/>
    </source>
</evidence>
<evidence type="ECO:0000259" key="1">
    <source>
        <dbReference type="Pfam" id="PF03184"/>
    </source>
</evidence>
<accession>A0A2P4YKZ2</accession>
<reference evidence="2 3" key="1">
    <citation type="journal article" date="2017" name="Genome Biol. Evol.">
        <title>Phytophthora megakarya and P. palmivora, closely related causal agents of cacao black pod rot, underwent increases in genome sizes and gene numbers by different mechanisms.</title>
        <authorList>
            <person name="Ali S.S."/>
            <person name="Shao J."/>
            <person name="Lary D.J."/>
            <person name="Kronmiller B."/>
            <person name="Shen D."/>
            <person name="Strem M.D."/>
            <person name="Amoako-Attah I."/>
            <person name="Akrofi A.Y."/>
            <person name="Begoude B.A."/>
            <person name="Ten Hoopen G.M."/>
            <person name="Coulibaly K."/>
            <person name="Kebe B.I."/>
            <person name="Melnick R.L."/>
            <person name="Guiltinan M.J."/>
            <person name="Tyler B.M."/>
            <person name="Meinhardt L.W."/>
            <person name="Bailey B.A."/>
        </authorList>
    </citation>
    <scope>NUCLEOTIDE SEQUENCE [LARGE SCALE GENOMIC DNA]</scope>
    <source>
        <strain evidence="3">sbr112.9</strain>
    </source>
</reference>
<evidence type="ECO:0000313" key="2">
    <source>
        <dbReference type="EMBL" id="POM78461.1"/>
    </source>
</evidence>
<proteinExistence type="predicted"/>
<keyword evidence="3" id="KW-1185">Reference proteome</keyword>
<gene>
    <name evidence="2" type="ORF">PHPALM_4007</name>
</gene>